<dbReference type="Pfam" id="PF05656">
    <property type="entry name" value="DUF805"/>
    <property type="match status" value="1"/>
</dbReference>
<dbReference type="RefSeq" id="WP_042442220.1">
    <property type="nucleotide sequence ID" value="NZ_BBPN01000002.1"/>
</dbReference>
<keyword evidence="2" id="KW-0812">Transmembrane</keyword>
<dbReference type="GO" id="GO:0005886">
    <property type="term" value="C:plasma membrane"/>
    <property type="evidence" value="ECO:0007669"/>
    <property type="project" value="TreeGrafter"/>
</dbReference>
<feature type="region of interest" description="Disordered" evidence="1">
    <location>
        <begin position="103"/>
        <end position="125"/>
    </location>
</feature>
<dbReference type="InterPro" id="IPR008523">
    <property type="entry name" value="DUF805"/>
</dbReference>
<keyword evidence="2" id="KW-1133">Transmembrane helix</keyword>
<keyword evidence="2" id="KW-0472">Membrane</keyword>
<dbReference type="EMBL" id="FOAZ01000001">
    <property type="protein sequence ID" value="SEK27220.1"/>
    <property type="molecule type" value="Genomic_DNA"/>
</dbReference>
<keyword evidence="4" id="KW-1185">Reference proteome</keyword>
<dbReference type="PANTHER" id="PTHR34980:SF2">
    <property type="entry name" value="INNER MEMBRANE PROTEIN YHAH-RELATED"/>
    <property type="match status" value="1"/>
</dbReference>
<organism evidence="3 4">
    <name type="scientific">Streptacidiphilus jiangxiensis</name>
    <dbReference type="NCBI Taxonomy" id="235985"/>
    <lineage>
        <taxon>Bacteria</taxon>
        <taxon>Bacillati</taxon>
        <taxon>Actinomycetota</taxon>
        <taxon>Actinomycetes</taxon>
        <taxon>Kitasatosporales</taxon>
        <taxon>Streptomycetaceae</taxon>
        <taxon>Streptacidiphilus</taxon>
    </lineage>
</organism>
<reference evidence="4" key="1">
    <citation type="submission" date="2016-10" db="EMBL/GenBank/DDBJ databases">
        <authorList>
            <person name="Varghese N."/>
        </authorList>
    </citation>
    <scope>NUCLEOTIDE SEQUENCE [LARGE SCALE GENOMIC DNA]</scope>
    <source>
        <strain evidence="4">DSM 45096 / BCRC 16803 / CGMCC 4.1857 / CIP 109030 / JCM 12277 / KCTC 19219 / NBRC 100920 / 33214</strain>
    </source>
</reference>
<sequence length="125" mass="14021">MQWYLAVLRNYAGFKGRAGGLEYWIFFLFQLVLLGGLYALGLWTGTLVPYAVYLAATFLPTLALTVRRLHDTGRTGWWALIGVVPIAGTLVVLAFMADEGELTENRFGPQPDRRRPPTFDARRTA</sequence>
<dbReference type="Proteomes" id="UP000183015">
    <property type="component" value="Unassembled WGS sequence"/>
</dbReference>
<evidence type="ECO:0000313" key="3">
    <source>
        <dbReference type="EMBL" id="SEK27220.1"/>
    </source>
</evidence>
<evidence type="ECO:0000256" key="2">
    <source>
        <dbReference type="SAM" id="Phobius"/>
    </source>
</evidence>
<accession>A0A1H7FSQ5</accession>
<name>A0A1H7FSQ5_STRJI</name>
<gene>
    <name evidence="3" type="ORF">SAMN05414137_101326</name>
</gene>
<feature type="transmembrane region" description="Helical" evidence="2">
    <location>
        <begin position="77"/>
        <end position="97"/>
    </location>
</feature>
<protein>
    <submittedName>
        <fullName evidence="3">Uncharacterized membrane protein YhaH, DUF805 family</fullName>
    </submittedName>
</protein>
<evidence type="ECO:0000256" key="1">
    <source>
        <dbReference type="SAM" id="MobiDB-lite"/>
    </source>
</evidence>
<dbReference type="AlphaFoldDB" id="A0A1H7FSQ5"/>
<feature type="transmembrane region" description="Helical" evidence="2">
    <location>
        <begin position="47"/>
        <end position="65"/>
    </location>
</feature>
<dbReference type="eggNOG" id="COG3152">
    <property type="taxonomic scope" value="Bacteria"/>
</dbReference>
<dbReference type="PANTHER" id="PTHR34980">
    <property type="entry name" value="INNER MEMBRANE PROTEIN-RELATED-RELATED"/>
    <property type="match status" value="1"/>
</dbReference>
<dbReference type="OrthoDB" id="9812349at2"/>
<feature type="transmembrane region" description="Helical" evidence="2">
    <location>
        <begin position="21"/>
        <end position="41"/>
    </location>
</feature>
<evidence type="ECO:0000313" key="4">
    <source>
        <dbReference type="Proteomes" id="UP000183015"/>
    </source>
</evidence>
<feature type="compositionally biased region" description="Basic and acidic residues" evidence="1">
    <location>
        <begin position="111"/>
        <end position="125"/>
    </location>
</feature>
<proteinExistence type="predicted"/>